<dbReference type="PANTHER" id="PTHR11208:SF147">
    <property type="entry name" value="RNA-BINDING PROTEIN ASD-2"/>
    <property type="match status" value="1"/>
</dbReference>
<dbReference type="InterPro" id="IPR004087">
    <property type="entry name" value="KH_dom"/>
</dbReference>
<dbReference type="PANTHER" id="PTHR11208">
    <property type="entry name" value="RNA-BINDING PROTEIN RELATED"/>
    <property type="match status" value="1"/>
</dbReference>
<dbReference type="WBParaSite" id="PgR007_g193_t01">
    <property type="protein sequence ID" value="PgR007_g193_t01"/>
    <property type="gene ID" value="PgR007_g193"/>
</dbReference>
<sequence length="267" mass="29355">MCGDGDQMASDGKSDDDLRADASNCRGASASGVEWGSPHAPTSCHAVMANVDFTSPPPAPGTREEQNDAARYLDELVRDMRKLNAIQKTSPSLFLHARYLLTSEMDRIWNIIYRRSASSYHQSHSPQDYQSTPTEQQTITLQEKVPIPQATGCNYICRILGPRGKTVRRLEAESGCHILIRGEGSLKNPRRESRLKKYAGWEHLLEPLHVLVIAFDVNKANCMAKLAAGVTAVTQLINAGAGSQPPPQLLRMPPINLIARVRNEATS</sequence>
<dbReference type="SMART" id="SM00322">
    <property type="entry name" value="KH"/>
    <property type="match status" value="1"/>
</dbReference>
<dbReference type="GO" id="GO:0048024">
    <property type="term" value="P:regulation of mRNA splicing, via spliceosome"/>
    <property type="evidence" value="ECO:0007669"/>
    <property type="project" value="TreeGrafter"/>
</dbReference>
<dbReference type="Gene3D" id="3.30.1370.10">
    <property type="entry name" value="K Homology domain, type 1"/>
    <property type="match status" value="1"/>
</dbReference>
<evidence type="ECO:0000313" key="5">
    <source>
        <dbReference type="WBParaSite" id="PgR007_g193_t01"/>
    </source>
</evidence>
<feature type="domain" description="K Homology" evidence="3">
    <location>
        <begin position="139"/>
        <end position="231"/>
    </location>
</feature>
<dbReference type="AlphaFoldDB" id="A0A915AK51"/>
<dbReference type="Proteomes" id="UP000887569">
    <property type="component" value="Unplaced"/>
</dbReference>
<evidence type="ECO:0000256" key="2">
    <source>
        <dbReference type="SAM" id="MobiDB-lite"/>
    </source>
</evidence>
<dbReference type="SUPFAM" id="SSF54791">
    <property type="entry name" value="Eukaryotic type KH-domain (KH-domain type I)"/>
    <property type="match status" value="1"/>
</dbReference>
<organism evidence="4 5">
    <name type="scientific">Parascaris univalens</name>
    <name type="common">Nematode worm</name>
    <dbReference type="NCBI Taxonomy" id="6257"/>
    <lineage>
        <taxon>Eukaryota</taxon>
        <taxon>Metazoa</taxon>
        <taxon>Ecdysozoa</taxon>
        <taxon>Nematoda</taxon>
        <taxon>Chromadorea</taxon>
        <taxon>Rhabditida</taxon>
        <taxon>Spirurina</taxon>
        <taxon>Ascaridomorpha</taxon>
        <taxon>Ascaridoidea</taxon>
        <taxon>Ascarididae</taxon>
        <taxon>Parascaris</taxon>
    </lineage>
</organism>
<dbReference type="InterPro" id="IPR055256">
    <property type="entry name" value="KH_1_KHDC4/BBP-like"/>
</dbReference>
<dbReference type="Pfam" id="PF22675">
    <property type="entry name" value="KH-I_KHDC4-BBP"/>
    <property type="match status" value="1"/>
</dbReference>
<evidence type="ECO:0000259" key="3">
    <source>
        <dbReference type="SMART" id="SM00322"/>
    </source>
</evidence>
<evidence type="ECO:0000256" key="1">
    <source>
        <dbReference type="ARBA" id="ARBA00022884"/>
    </source>
</evidence>
<dbReference type="InterPro" id="IPR036612">
    <property type="entry name" value="KH_dom_type_1_sf"/>
</dbReference>
<protein>
    <submittedName>
        <fullName evidence="5">K Homology domain-containing protein</fullName>
    </submittedName>
</protein>
<dbReference type="GO" id="GO:0005634">
    <property type="term" value="C:nucleus"/>
    <property type="evidence" value="ECO:0007669"/>
    <property type="project" value="TreeGrafter"/>
</dbReference>
<evidence type="ECO:0000313" key="4">
    <source>
        <dbReference type="Proteomes" id="UP000887569"/>
    </source>
</evidence>
<keyword evidence="1" id="KW-0694">RNA-binding</keyword>
<dbReference type="InterPro" id="IPR045071">
    <property type="entry name" value="BBP-like"/>
</dbReference>
<accession>A0A915AK51</accession>
<keyword evidence="4" id="KW-1185">Reference proteome</keyword>
<proteinExistence type="predicted"/>
<reference evidence="5" key="1">
    <citation type="submission" date="2022-11" db="UniProtKB">
        <authorList>
            <consortium name="WormBaseParasite"/>
        </authorList>
    </citation>
    <scope>IDENTIFICATION</scope>
</reference>
<feature type="region of interest" description="Disordered" evidence="2">
    <location>
        <begin position="1"/>
        <end position="37"/>
    </location>
</feature>
<dbReference type="GO" id="GO:0003729">
    <property type="term" value="F:mRNA binding"/>
    <property type="evidence" value="ECO:0007669"/>
    <property type="project" value="TreeGrafter"/>
</dbReference>
<name>A0A915AK51_PARUN</name>